<accession>A0AAD5DK98</accession>
<organism evidence="2 3">
    <name type="scientific">Chlorella ohadii</name>
    <dbReference type="NCBI Taxonomy" id="2649997"/>
    <lineage>
        <taxon>Eukaryota</taxon>
        <taxon>Viridiplantae</taxon>
        <taxon>Chlorophyta</taxon>
        <taxon>core chlorophytes</taxon>
        <taxon>Trebouxiophyceae</taxon>
        <taxon>Chlorellales</taxon>
        <taxon>Chlorellaceae</taxon>
        <taxon>Chlorella clade</taxon>
        <taxon>Chlorella</taxon>
    </lineage>
</organism>
<comment type="caution">
    <text evidence="2">The sequence shown here is derived from an EMBL/GenBank/DDBJ whole genome shotgun (WGS) entry which is preliminary data.</text>
</comment>
<evidence type="ECO:0000256" key="1">
    <source>
        <dbReference type="SAM" id="SignalP"/>
    </source>
</evidence>
<feature type="chain" id="PRO_5041922553" evidence="1">
    <location>
        <begin position="22"/>
        <end position="237"/>
    </location>
</feature>
<gene>
    <name evidence="2" type="ORF">COHA_006679</name>
</gene>
<proteinExistence type="predicted"/>
<protein>
    <submittedName>
        <fullName evidence="2">Uncharacterized protein</fullName>
    </submittedName>
</protein>
<dbReference type="EMBL" id="JADXDR010000098">
    <property type="protein sequence ID" value="KAI7839552.1"/>
    <property type="molecule type" value="Genomic_DNA"/>
</dbReference>
<sequence>MRAAVCLALLALAGLLAPSHAVRVLQQSEDAAALAAPAPAPAGEAPAPAPAAADALELLPAEMGTYVLQEPETEPSVGRTVEWKGQELQLQDGKLATIGEVPEADGFTPAEVSEEDKGTCNLNDEPGYKCGDGMDDGSADSDFLLLQDPEMALYCGITDLDRRILDWAYDGERWGGSGCGIVAYTVSKMCVGQGASEGQWRARVQLWPTDPDQCKGFCVKMRGTTDSVDVYGRTATC</sequence>
<evidence type="ECO:0000313" key="2">
    <source>
        <dbReference type="EMBL" id="KAI7839552.1"/>
    </source>
</evidence>
<dbReference type="Proteomes" id="UP001205105">
    <property type="component" value="Unassembled WGS sequence"/>
</dbReference>
<reference evidence="2" key="1">
    <citation type="submission" date="2020-11" db="EMBL/GenBank/DDBJ databases">
        <title>Chlorella ohadii genome sequencing and assembly.</title>
        <authorList>
            <person name="Murik O."/>
            <person name="Treves H."/>
            <person name="Kedem I."/>
            <person name="Shotland Y."/>
            <person name="Kaplan A."/>
        </authorList>
    </citation>
    <scope>NUCLEOTIDE SEQUENCE</scope>
    <source>
        <strain evidence="2">1</strain>
    </source>
</reference>
<keyword evidence="1" id="KW-0732">Signal</keyword>
<feature type="signal peptide" evidence="1">
    <location>
        <begin position="1"/>
        <end position="21"/>
    </location>
</feature>
<dbReference type="AlphaFoldDB" id="A0AAD5DK98"/>
<evidence type="ECO:0000313" key="3">
    <source>
        <dbReference type="Proteomes" id="UP001205105"/>
    </source>
</evidence>
<name>A0AAD5DK98_9CHLO</name>
<keyword evidence="3" id="KW-1185">Reference proteome</keyword>